<proteinExistence type="predicted"/>
<feature type="domain" description="Minor capsid protein P11 C-terminal conserved region" evidence="2">
    <location>
        <begin position="43"/>
        <end position="75"/>
    </location>
</feature>
<reference evidence="3" key="1">
    <citation type="journal article" date="2020" name="Nature">
        <title>Giant virus diversity and host interactions through global metagenomics.</title>
        <authorList>
            <person name="Schulz F."/>
            <person name="Roux S."/>
            <person name="Paez-Espino D."/>
            <person name="Jungbluth S."/>
            <person name="Walsh D.A."/>
            <person name="Denef V.J."/>
            <person name="McMahon K.D."/>
            <person name="Konstantinidis K.T."/>
            <person name="Eloe-Fadrosh E.A."/>
            <person name="Kyrpides N.C."/>
            <person name="Woyke T."/>
        </authorList>
    </citation>
    <scope>NUCLEOTIDE SEQUENCE</scope>
    <source>
        <strain evidence="3">GVMAG-M-3300010160-60</strain>
    </source>
</reference>
<evidence type="ECO:0000313" key="3">
    <source>
        <dbReference type="EMBL" id="QHS90170.1"/>
    </source>
</evidence>
<dbReference type="AlphaFoldDB" id="A0A6C0BDP9"/>
<dbReference type="EMBL" id="MN739130">
    <property type="protein sequence ID" value="QHS90170.1"/>
    <property type="molecule type" value="Genomic_DNA"/>
</dbReference>
<sequence>MSVLYIGLFLIILYMIFYKKYYHLNECESMDVDKIIVFNQPWNMTSRHTRNMSYDIRGDVENPYFETGPWNNSSLI</sequence>
<keyword evidence="1" id="KW-1133">Transmembrane helix</keyword>
<organism evidence="3">
    <name type="scientific">viral metagenome</name>
    <dbReference type="NCBI Taxonomy" id="1070528"/>
    <lineage>
        <taxon>unclassified sequences</taxon>
        <taxon>metagenomes</taxon>
        <taxon>organismal metagenomes</taxon>
    </lineage>
</organism>
<accession>A0A6C0BDP9</accession>
<keyword evidence="1" id="KW-0812">Transmembrane</keyword>
<feature type="transmembrane region" description="Helical" evidence="1">
    <location>
        <begin position="6"/>
        <end position="22"/>
    </location>
</feature>
<name>A0A6C0BDP9_9ZZZZ</name>
<protein>
    <recommendedName>
        <fullName evidence="2">Minor capsid protein P11 C-terminal conserved region domain-containing protein</fullName>
    </recommendedName>
</protein>
<evidence type="ECO:0000259" key="2">
    <source>
        <dbReference type="Pfam" id="PF23983"/>
    </source>
</evidence>
<dbReference type="Pfam" id="PF23983">
    <property type="entry name" value="P11_C"/>
    <property type="match status" value="1"/>
</dbReference>
<evidence type="ECO:0000256" key="1">
    <source>
        <dbReference type="SAM" id="Phobius"/>
    </source>
</evidence>
<keyword evidence="1" id="KW-0472">Membrane</keyword>
<dbReference type="InterPro" id="IPR055730">
    <property type="entry name" value="P11_C"/>
</dbReference>